<feature type="compositionally biased region" description="Basic residues" evidence="9">
    <location>
        <begin position="864"/>
        <end position="877"/>
    </location>
</feature>
<dbReference type="AlphaFoldDB" id="C1MM79"/>
<evidence type="ECO:0000313" key="10">
    <source>
        <dbReference type="EMBL" id="EEH58997.1"/>
    </source>
</evidence>
<dbReference type="STRING" id="564608.C1MM79"/>
<dbReference type="OrthoDB" id="498631at2759"/>
<evidence type="ECO:0000256" key="5">
    <source>
        <dbReference type="ARBA" id="ARBA00023010"/>
    </source>
</evidence>
<dbReference type="Proteomes" id="UP000001876">
    <property type="component" value="Unassembled WGS sequence"/>
</dbReference>
<evidence type="ECO:0000256" key="9">
    <source>
        <dbReference type="SAM" id="MobiDB-lite"/>
    </source>
</evidence>
<evidence type="ECO:0000256" key="7">
    <source>
        <dbReference type="ARBA" id="ARBA00023242"/>
    </source>
</evidence>
<keyword evidence="6" id="KW-0906">Nuclear pore complex</keyword>
<feature type="compositionally biased region" description="Acidic residues" evidence="9">
    <location>
        <begin position="331"/>
        <end position="355"/>
    </location>
</feature>
<dbReference type="GO" id="GO:0006406">
    <property type="term" value="P:mRNA export from nucleus"/>
    <property type="evidence" value="ECO:0007669"/>
    <property type="project" value="TreeGrafter"/>
</dbReference>
<evidence type="ECO:0000256" key="8">
    <source>
        <dbReference type="SAM" id="Coils"/>
    </source>
</evidence>
<feature type="region of interest" description="Disordered" evidence="9">
    <location>
        <begin position="392"/>
        <end position="415"/>
    </location>
</feature>
<accession>C1MM79</accession>
<feature type="region of interest" description="Disordered" evidence="9">
    <location>
        <begin position="844"/>
        <end position="877"/>
    </location>
</feature>
<keyword evidence="3" id="KW-0509">mRNA transport</keyword>
<dbReference type="PANTHER" id="PTHR13257">
    <property type="entry name" value="NUCLEOPORIN NUP84-RELATED"/>
    <property type="match status" value="1"/>
</dbReference>
<dbReference type="EMBL" id="GG663737">
    <property type="protein sequence ID" value="EEH58997.1"/>
    <property type="molecule type" value="Genomic_DNA"/>
</dbReference>
<feature type="region of interest" description="Disordered" evidence="9">
    <location>
        <begin position="297"/>
        <end position="373"/>
    </location>
</feature>
<proteinExistence type="predicted"/>
<keyword evidence="4" id="KW-0653">Protein transport</keyword>
<evidence type="ECO:0000313" key="11">
    <source>
        <dbReference type="Proteomes" id="UP000001876"/>
    </source>
</evidence>
<gene>
    <name evidence="10" type="ORF">MICPUCDRAFT_56429</name>
</gene>
<dbReference type="InterPro" id="IPR019321">
    <property type="entry name" value="Nucleoporin_Nup88"/>
</dbReference>
<dbReference type="InterPro" id="IPR037700">
    <property type="entry name" value="NUP88/NUP82"/>
</dbReference>
<dbReference type="GO" id="GO:0005643">
    <property type="term" value="C:nuclear pore"/>
    <property type="evidence" value="ECO:0007669"/>
    <property type="project" value="UniProtKB-SubCell"/>
</dbReference>
<dbReference type="GO" id="GO:0017056">
    <property type="term" value="F:structural constituent of nuclear pore"/>
    <property type="evidence" value="ECO:0007669"/>
    <property type="project" value="InterPro"/>
</dbReference>
<reference evidence="10 11" key="1">
    <citation type="journal article" date="2009" name="Science">
        <title>Green evolution and dynamic adaptations revealed by genomes of the marine picoeukaryotes Micromonas.</title>
        <authorList>
            <person name="Worden A.Z."/>
            <person name="Lee J.H."/>
            <person name="Mock T."/>
            <person name="Rouze P."/>
            <person name="Simmons M.P."/>
            <person name="Aerts A.L."/>
            <person name="Allen A.E."/>
            <person name="Cuvelier M.L."/>
            <person name="Derelle E."/>
            <person name="Everett M.V."/>
            <person name="Foulon E."/>
            <person name="Grimwood J."/>
            <person name="Gundlach H."/>
            <person name="Henrissat B."/>
            <person name="Napoli C."/>
            <person name="McDonald S.M."/>
            <person name="Parker M.S."/>
            <person name="Rombauts S."/>
            <person name="Salamov A."/>
            <person name="Von Dassow P."/>
            <person name="Badger J.H."/>
            <person name="Coutinho P.M."/>
            <person name="Demir E."/>
            <person name="Dubchak I."/>
            <person name="Gentemann C."/>
            <person name="Eikrem W."/>
            <person name="Gready J.E."/>
            <person name="John U."/>
            <person name="Lanier W."/>
            <person name="Lindquist E.A."/>
            <person name="Lucas S."/>
            <person name="Mayer K.F."/>
            <person name="Moreau H."/>
            <person name="Not F."/>
            <person name="Otillar R."/>
            <person name="Panaud O."/>
            <person name="Pangilinan J."/>
            <person name="Paulsen I."/>
            <person name="Piegu B."/>
            <person name="Poliakov A."/>
            <person name="Robbens S."/>
            <person name="Schmutz J."/>
            <person name="Toulza E."/>
            <person name="Wyss T."/>
            <person name="Zelensky A."/>
            <person name="Zhou K."/>
            <person name="Armbrust E.V."/>
            <person name="Bhattacharya D."/>
            <person name="Goodenough U.W."/>
            <person name="Van de Peer Y."/>
            <person name="Grigoriev I.V."/>
        </authorList>
    </citation>
    <scope>NUCLEOTIDE SEQUENCE [LARGE SCALE GENOMIC DNA]</scope>
    <source>
        <strain evidence="10 11">CCMP1545</strain>
    </source>
</reference>
<feature type="compositionally biased region" description="Gly residues" evidence="9">
    <location>
        <begin position="316"/>
        <end position="325"/>
    </location>
</feature>
<dbReference type="GeneID" id="9682327"/>
<dbReference type="RefSeq" id="XP_003057352.1">
    <property type="nucleotide sequence ID" value="XM_003057306.1"/>
</dbReference>
<name>C1MM79_MICPC</name>
<comment type="subcellular location">
    <subcellularLocation>
        <location evidence="1">Nucleus</location>
        <location evidence="1">Nuclear pore complex</location>
    </subcellularLocation>
</comment>
<dbReference type="GO" id="GO:0006606">
    <property type="term" value="P:protein import into nucleus"/>
    <property type="evidence" value="ECO:0007669"/>
    <property type="project" value="TreeGrafter"/>
</dbReference>
<feature type="coiled-coil region" evidence="8">
    <location>
        <begin position="763"/>
        <end position="839"/>
    </location>
</feature>
<evidence type="ECO:0000256" key="2">
    <source>
        <dbReference type="ARBA" id="ARBA00022448"/>
    </source>
</evidence>
<keyword evidence="2" id="KW-0813">Transport</keyword>
<keyword evidence="8" id="KW-0175">Coiled coil</keyword>
<evidence type="ECO:0000256" key="1">
    <source>
        <dbReference type="ARBA" id="ARBA00004567"/>
    </source>
</evidence>
<dbReference type="GO" id="GO:0000055">
    <property type="term" value="P:ribosomal large subunit export from nucleus"/>
    <property type="evidence" value="ECO:0007669"/>
    <property type="project" value="InterPro"/>
</dbReference>
<keyword evidence="5" id="KW-0811">Translocation</keyword>
<protein>
    <submittedName>
        <fullName evidence="10">Predicted protein</fullName>
    </submittedName>
</protein>
<evidence type="ECO:0000256" key="6">
    <source>
        <dbReference type="ARBA" id="ARBA00023132"/>
    </source>
</evidence>
<dbReference type="PANTHER" id="PTHR13257:SF0">
    <property type="entry name" value="NUCLEAR PORE COMPLEX PROTEIN NUP88"/>
    <property type="match status" value="1"/>
</dbReference>
<evidence type="ECO:0000256" key="4">
    <source>
        <dbReference type="ARBA" id="ARBA00022927"/>
    </source>
</evidence>
<sequence>MDALLSRCARADGERIDPSLSPAPSTLAEDGRGVLYALGADGVTRAAAARHVNAAFRARDGDGAHDDDDEDDDDASAFLRESVREYAPDPPLDFEPRTIAVSPSGHFAAIGGLRHALRAAGDAQTDPIPPSSALSVVTLRAATTLERRDAGDPGCRVVSLLVDRFASHASVRVLRASWHPRSDSHLVVLLSDGTLHVFDAAAGCEIEQAFRLDPWGRGPAPGPFPLRPEIVDFDFAPPHGWGALSLILLGREGDVYTLCPFAPYGARYPRVTLESLQCDDANSEAWLEGMFPTLRRTRRRRRRGGPPFPPPRGSGSVSGSGGESGGASASDDGDGDDGDDASDPDVDDDAADSDDDGRGGEETYGDAAGDGWTGRTVSAKRATLQGVAAALRGPLPLGTGPCEGDDDDGGGGGGGGMLGRGVVARSLAAAPFAAGEGGGALLAVAHQRAASASTSTSAAGRVSATLDILILPSEPAPGWAATNPDDDAAAIEEATLSGGPPTALTPVVTDYDESSLPPLLAIDRVQLVSGESTMRSHASRIAAAANELAPFVRASWDPACRERVYCAAGGAVHSVTLTWLHAVEGAVDDESAGGDGGGNGGGELSLPIVSTLVDGEDALLGVAAVGDPLAEGLLVAVDARGASKGLHPPPPLPVGVDDADGATKREDANAAARARATRAAAEASAELRALAAGPGGGPFAPPADAAGLKPGTVEGNAALATAAAGLKERHLRYAHRVHAATRRHTVRLAAEIKRQRAEAAAVREGLEAIAARRENLAEQLEQAREKHEEIRARLRALTKAERNLPHPLTRAEKAFATTLNAAGEDLPLLQAKLEELRRRADAVGDLFPPRRPPLDAGAADSLRRSRGKTRTSRRTWT</sequence>
<evidence type="ECO:0000256" key="3">
    <source>
        <dbReference type="ARBA" id="ARBA00022816"/>
    </source>
</evidence>
<dbReference type="Pfam" id="PF10168">
    <property type="entry name" value="Nup88"/>
    <property type="match status" value="2"/>
</dbReference>
<dbReference type="KEGG" id="mpp:MICPUCDRAFT_56429"/>
<keyword evidence="11" id="KW-1185">Reference proteome</keyword>
<dbReference type="GO" id="GO:0000056">
    <property type="term" value="P:ribosomal small subunit export from nucleus"/>
    <property type="evidence" value="ECO:0007669"/>
    <property type="project" value="InterPro"/>
</dbReference>
<dbReference type="OMA" id="AWCESAP"/>
<keyword evidence="7" id="KW-0539">Nucleus</keyword>
<organism evidence="11">
    <name type="scientific">Micromonas pusilla (strain CCMP1545)</name>
    <name type="common">Picoplanktonic green alga</name>
    <dbReference type="NCBI Taxonomy" id="564608"/>
    <lineage>
        <taxon>Eukaryota</taxon>
        <taxon>Viridiplantae</taxon>
        <taxon>Chlorophyta</taxon>
        <taxon>Mamiellophyceae</taxon>
        <taxon>Mamiellales</taxon>
        <taxon>Mamiellaceae</taxon>
        <taxon>Micromonas</taxon>
    </lineage>
</organism>
<dbReference type="eggNOG" id="KOG4460">
    <property type="taxonomic scope" value="Eukaryota"/>
</dbReference>